<evidence type="ECO:0000256" key="1">
    <source>
        <dbReference type="ARBA" id="ARBA00006382"/>
    </source>
</evidence>
<dbReference type="Pfam" id="PF00208">
    <property type="entry name" value="ELFV_dehydrog"/>
    <property type="match status" value="1"/>
</dbReference>
<feature type="binding site" evidence="5">
    <location>
        <begin position="198"/>
        <end position="203"/>
    </location>
    <ligand>
        <name>NAD(+)</name>
        <dbReference type="ChEBI" id="CHEBI:57540"/>
    </ligand>
</feature>
<dbReference type="SUPFAM" id="SSF53223">
    <property type="entry name" value="Aminoacid dehydrogenase-like, N-terminal domain"/>
    <property type="match status" value="1"/>
</dbReference>
<evidence type="ECO:0000256" key="4">
    <source>
        <dbReference type="PIRSR" id="PIRSR000188-1"/>
    </source>
</evidence>
<dbReference type="InterPro" id="IPR016211">
    <property type="entry name" value="Glu/Phe/Leu/Val/Trp_DH_bac/arc"/>
</dbReference>
<accession>A0A542XXQ1</accession>
<dbReference type="RefSeq" id="WP_141888466.1">
    <property type="nucleotide sequence ID" value="NZ_BAAAUY010000023.1"/>
</dbReference>
<proteinExistence type="inferred from homology"/>
<protein>
    <submittedName>
        <fullName evidence="8">Leucine dehydrogenase</fullName>
    </submittedName>
</protein>
<keyword evidence="2 6" id="KW-0560">Oxidoreductase</keyword>
<evidence type="ECO:0000313" key="8">
    <source>
        <dbReference type="EMBL" id="TQL40503.1"/>
    </source>
</evidence>
<keyword evidence="9" id="KW-1185">Reference proteome</keyword>
<evidence type="ECO:0000256" key="2">
    <source>
        <dbReference type="ARBA" id="ARBA00023002"/>
    </source>
</evidence>
<reference evidence="8 9" key="1">
    <citation type="submission" date="2019-06" db="EMBL/GenBank/DDBJ databases">
        <title>Sequencing the genomes of 1000 actinobacteria strains.</title>
        <authorList>
            <person name="Klenk H.-P."/>
        </authorList>
    </citation>
    <scope>NUCLEOTIDE SEQUENCE [LARGE SCALE GENOMIC DNA]</scope>
    <source>
        <strain evidence="8 9">DSM 8803</strain>
    </source>
</reference>
<evidence type="ECO:0000256" key="3">
    <source>
        <dbReference type="ARBA" id="ARBA00023027"/>
    </source>
</evidence>
<dbReference type="Gene3D" id="3.40.50.720">
    <property type="entry name" value="NAD(P)-binding Rossmann-like Domain"/>
    <property type="match status" value="1"/>
</dbReference>
<evidence type="ECO:0000256" key="6">
    <source>
        <dbReference type="RuleBase" id="RU004417"/>
    </source>
</evidence>
<feature type="domain" description="Glutamate/phenylalanine/leucine/valine/L-tryptophan dehydrogenase C-terminal" evidence="7">
    <location>
        <begin position="162"/>
        <end position="359"/>
    </location>
</feature>
<organism evidence="8 9">
    <name type="scientific">Leucobacter komagatae</name>
    <dbReference type="NCBI Taxonomy" id="55969"/>
    <lineage>
        <taxon>Bacteria</taxon>
        <taxon>Bacillati</taxon>
        <taxon>Actinomycetota</taxon>
        <taxon>Actinomycetes</taxon>
        <taxon>Micrococcales</taxon>
        <taxon>Microbacteriaceae</taxon>
        <taxon>Leucobacter</taxon>
    </lineage>
</organism>
<dbReference type="Pfam" id="PF02812">
    <property type="entry name" value="ELFV_dehydrog_N"/>
    <property type="match status" value="1"/>
</dbReference>
<feature type="active site" description="Proton donor/acceptor" evidence="4">
    <location>
        <position position="94"/>
    </location>
</feature>
<dbReference type="Proteomes" id="UP000319094">
    <property type="component" value="Unassembled WGS sequence"/>
</dbReference>
<dbReference type="SMART" id="SM00839">
    <property type="entry name" value="ELFV_dehydrog"/>
    <property type="match status" value="1"/>
</dbReference>
<keyword evidence="5" id="KW-0547">Nucleotide-binding</keyword>
<keyword evidence="3 5" id="KW-0520">NAD</keyword>
<dbReference type="PANTHER" id="PTHR42722:SF1">
    <property type="entry name" value="VALINE DEHYDROGENASE"/>
    <property type="match status" value="1"/>
</dbReference>
<dbReference type="GO" id="GO:0006520">
    <property type="term" value="P:amino acid metabolic process"/>
    <property type="evidence" value="ECO:0007669"/>
    <property type="project" value="InterPro"/>
</dbReference>
<dbReference type="AlphaFoldDB" id="A0A542XXQ1"/>
<dbReference type="PIRSF" id="PIRSF000188">
    <property type="entry name" value="Phe_leu_dh"/>
    <property type="match status" value="1"/>
</dbReference>
<dbReference type="InterPro" id="IPR006097">
    <property type="entry name" value="Glu/Leu/Phe/Val/Trp_DH_dimer"/>
</dbReference>
<comment type="similarity">
    <text evidence="1 6">Belongs to the Glu/Leu/Phe/Val dehydrogenases family.</text>
</comment>
<evidence type="ECO:0000259" key="7">
    <source>
        <dbReference type="SMART" id="SM00839"/>
    </source>
</evidence>
<gene>
    <name evidence="8" type="ORF">FB468_3024</name>
</gene>
<dbReference type="GO" id="GO:0016639">
    <property type="term" value="F:oxidoreductase activity, acting on the CH-NH2 group of donors, NAD or NADP as acceptor"/>
    <property type="evidence" value="ECO:0007669"/>
    <property type="project" value="InterPro"/>
</dbReference>
<name>A0A542XXQ1_9MICO</name>
<sequence length="360" mass="36996">MTSASTLAQPALADENVAGSFPFLDHEKVNISTGARSGLTIIVAVHSTKLGPALGGCRVWSYSGWGEALADALRLSRGMTSKNALAGLQLGGGKSVIVLEPGQQLTGELRRNAFLDLGDAVEALGGAYLTAEDVGTTAADMAVVSELTEHAVGLPADQGGLGDPGAYTARGVYSALRETLRRTHGSTDPKGRKITIVGLGHVGSALAERLAAEGAVLTLSDINDAKQELARELGADWVAPAEAHRVPADVFMPAGVGGMLSPQVIDELEVAAVVGPANNQLAQATGAEQLASRGILYAPDYLVNAGGVLYLGAEGDTIDERIARIDAIGDTLSRVFDEAEARGITTVVAADNLVNELLGK</sequence>
<dbReference type="CDD" id="cd01075">
    <property type="entry name" value="NAD_bind_Leu_Phe_Val_DH"/>
    <property type="match status" value="1"/>
</dbReference>
<dbReference type="InterPro" id="IPR006096">
    <property type="entry name" value="Glu/Leu/Phe/Val/Trp_DH_C"/>
</dbReference>
<dbReference type="InterPro" id="IPR046346">
    <property type="entry name" value="Aminoacid_DH-like_N_sf"/>
</dbReference>
<dbReference type="EMBL" id="VFON01000002">
    <property type="protein sequence ID" value="TQL40503.1"/>
    <property type="molecule type" value="Genomic_DNA"/>
</dbReference>
<dbReference type="GO" id="GO:0000166">
    <property type="term" value="F:nucleotide binding"/>
    <property type="evidence" value="ECO:0007669"/>
    <property type="project" value="UniProtKB-KW"/>
</dbReference>
<dbReference type="InterPro" id="IPR006095">
    <property type="entry name" value="Glu/Leu/Phe/Val/Trp_DH"/>
</dbReference>
<dbReference type="PANTHER" id="PTHR42722">
    <property type="entry name" value="LEUCINE DEHYDROGENASE"/>
    <property type="match status" value="1"/>
</dbReference>
<evidence type="ECO:0000313" key="9">
    <source>
        <dbReference type="Proteomes" id="UP000319094"/>
    </source>
</evidence>
<dbReference type="STRING" id="55969.SD72_05105"/>
<dbReference type="OrthoDB" id="9803297at2"/>
<evidence type="ECO:0000256" key="5">
    <source>
        <dbReference type="PIRSR" id="PIRSR000188-2"/>
    </source>
</evidence>
<dbReference type="PRINTS" id="PR00082">
    <property type="entry name" value="GLFDHDRGNASE"/>
</dbReference>
<dbReference type="SUPFAM" id="SSF51735">
    <property type="entry name" value="NAD(P)-binding Rossmann-fold domains"/>
    <property type="match status" value="1"/>
</dbReference>
<comment type="caution">
    <text evidence="8">The sequence shown here is derived from an EMBL/GenBank/DDBJ whole genome shotgun (WGS) entry which is preliminary data.</text>
</comment>
<dbReference type="Gene3D" id="3.40.50.10860">
    <property type="entry name" value="Leucine Dehydrogenase, chain A, domain 1"/>
    <property type="match status" value="1"/>
</dbReference>
<dbReference type="InterPro" id="IPR036291">
    <property type="entry name" value="NAD(P)-bd_dom_sf"/>
</dbReference>